<name>T0L9B2_9MICR</name>
<dbReference type="Gene3D" id="3.10.290.10">
    <property type="entry name" value="RNA-binding S4 domain"/>
    <property type="match status" value="1"/>
</dbReference>
<keyword evidence="4 7" id="KW-0689">Ribosomal protein</keyword>
<gene>
    <name evidence="7" type="ORF">NAPIS_ORF01340</name>
</gene>
<dbReference type="GO" id="GO:0003735">
    <property type="term" value="F:structural constituent of ribosome"/>
    <property type="evidence" value="ECO:0007669"/>
    <property type="project" value="InterPro"/>
</dbReference>
<keyword evidence="3 6" id="KW-0694">RNA-binding</keyword>
<comment type="similarity">
    <text evidence="1">Belongs to the universal ribosomal protein uS4 family.</text>
</comment>
<evidence type="ECO:0000256" key="5">
    <source>
        <dbReference type="ARBA" id="ARBA00023274"/>
    </source>
</evidence>
<protein>
    <submittedName>
        <fullName evidence="7">40s ribosomal protein s9</fullName>
    </submittedName>
</protein>
<keyword evidence="8" id="KW-1185">Reference proteome</keyword>
<organism evidence="7 8">
    <name type="scientific">Vairimorpha apis BRL 01</name>
    <dbReference type="NCBI Taxonomy" id="1037528"/>
    <lineage>
        <taxon>Eukaryota</taxon>
        <taxon>Fungi</taxon>
        <taxon>Fungi incertae sedis</taxon>
        <taxon>Microsporidia</taxon>
        <taxon>Nosematidae</taxon>
        <taxon>Vairimorpha</taxon>
    </lineage>
</organism>
<dbReference type="PANTHER" id="PTHR11831">
    <property type="entry name" value="30S 40S RIBOSOMAL PROTEIN"/>
    <property type="match status" value="1"/>
</dbReference>
<dbReference type="SUPFAM" id="SSF55174">
    <property type="entry name" value="Alpha-L RNA-binding motif"/>
    <property type="match status" value="1"/>
</dbReference>
<evidence type="ECO:0000313" key="7">
    <source>
        <dbReference type="EMBL" id="EQB61084.1"/>
    </source>
</evidence>
<evidence type="ECO:0000256" key="4">
    <source>
        <dbReference type="ARBA" id="ARBA00022980"/>
    </source>
</evidence>
<dbReference type="InterPro" id="IPR036986">
    <property type="entry name" value="S4_RNA-bd_sf"/>
</dbReference>
<dbReference type="PANTHER" id="PTHR11831:SF5">
    <property type="entry name" value="40S RIBOSOMAL PROTEIN S9"/>
    <property type="match status" value="1"/>
</dbReference>
<dbReference type="GO" id="GO:0019843">
    <property type="term" value="F:rRNA binding"/>
    <property type="evidence" value="ECO:0007669"/>
    <property type="project" value="UniProtKB-KW"/>
</dbReference>
<keyword evidence="2" id="KW-0699">rRNA-binding</keyword>
<proteinExistence type="inferred from homology"/>
<sequence>MANQYSKRTVRKPRNPFEKERLIKEMKLVGEYGLKNKHELRLTELMFANDKKEARLLLTSTHVEDLSIRARNLLHKLIQFGILNEIDMTNKEEIHDGLNKVLDLTIDHYLKRKLQYCVYSNGLSKSVHHSRWLITKGQISIKGVVNKKPNYMVLAEEEAFLEFSPYSWSAETKVTKNQKKKAKKDEE</sequence>
<dbReference type="OrthoDB" id="1697570at2759"/>
<dbReference type="NCBIfam" id="TIGR01018">
    <property type="entry name" value="uS4_arch"/>
    <property type="match status" value="1"/>
</dbReference>
<dbReference type="InterPro" id="IPR005710">
    <property type="entry name" value="Ribosomal_uS4_euk/arc"/>
</dbReference>
<evidence type="ECO:0000256" key="2">
    <source>
        <dbReference type="ARBA" id="ARBA00022730"/>
    </source>
</evidence>
<evidence type="ECO:0000256" key="3">
    <source>
        <dbReference type="ARBA" id="ARBA00022884"/>
    </source>
</evidence>
<dbReference type="GO" id="GO:0006412">
    <property type="term" value="P:translation"/>
    <property type="evidence" value="ECO:0007669"/>
    <property type="project" value="InterPro"/>
</dbReference>
<reference evidence="7 8" key="1">
    <citation type="journal article" date="2013" name="BMC Genomics">
        <title>Genome sequencing and comparative genomics of honey bee microsporidia, Nosema apis reveal novel insights into host-parasite interactions.</title>
        <authorList>
            <person name="Chen Yp."/>
            <person name="Pettis J.S."/>
            <person name="Zhao Y."/>
            <person name="Liu X."/>
            <person name="Tallon L.J."/>
            <person name="Sadzewicz L.D."/>
            <person name="Li R."/>
            <person name="Zheng H."/>
            <person name="Huang S."/>
            <person name="Zhang X."/>
            <person name="Hamilton M.C."/>
            <person name="Pernal S.F."/>
            <person name="Melathopoulos A.P."/>
            <person name="Yan X."/>
            <person name="Evans J.D."/>
        </authorList>
    </citation>
    <scope>NUCLEOTIDE SEQUENCE [LARGE SCALE GENOMIC DNA]</scope>
    <source>
        <strain evidence="7 8">BRL 01</strain>
    </source>
</reference>
<accession>T0L9B2</accession>
<dbReference type="AlphaFoldDB" id="T0L9B2"/>
<dbReference type="VEuPathDB" id="MicrosporidiaDB:NAPIS_ORF01340"/>
<dbReference type="GO" id="GO:0042274">
    <property type="term" value="P:ribosomal small subunit biogenesis"/>
    <property type="evidence" value="ECO:0007669"/>
    <property type="project" value="TreeGrafter"/>
</dbReference>
<dbReference type="Proteomes" id="UP000053780">
    <property type="component" value="Unassembled WGS sequence"/>
</dbReference>
<dbReference type="PROSITE" id="PS50889">
    <property type="entry name" value="S4"/>
    <property type="match status" value="1"/>
</dbReference>
<evidence type="ECO:0000256" key="1">
    <source>
        <dbReference type="ARBA" id="ARBA00007465"/>
    </source>
</evidence>
<dbReference type="InterPro" id="IPR022801">
    <property type="entry name" value="Ribosomal_uS4"/>
</dbReference>
<keyword evidence="5" id="KW-0687">Ribonucleoprotein</keyword>
<evidence type="ECO:0000313" key="8">
    <source>
        <dbReference type="Proteomes" id="UP000053780"/>
    </source>
</evidence>
<evidence type="ECO:0000256" key="6">
    <source>
        <dbReference type="PROSITE-ProRule" id="PRU00182"/>
    </source>
</evidence>
<dbReference type="EMBL" id="KE647178">
    <property type="protein sequence ID" value="EQB61084.1"/>
    <property type="molecule type" value="Genomic_DNA"/>
</dbReference>
<dbReference type="GO" id="GO:0015935">
    <property type="term" value="C:small ribosomal subunit"/>
    <property type="evidence" value="ECO:0007669"/>
    <property type="project" value="InterPro"/>
</dbReference>
<dbReference type="HOGENOM" id="CLU_089738_1_0_1"/>